<dbReference type="Proteomes" id="UP001432146">
    <property type="component" value="Unassembled WGS sequence"/>
</dbReference>
<protein>
    <submittedName>
        <fullName evidence="1">Uncharacterized protein</fullName>
    </submittedName>
</protein>
<evidence type="ECO:0000313" key="1">
    <source>
        <dbReference type="EMBL" id="KAK9308097.1"/>
    </source>
</evidence>
<proteinExistence type="predicted"/>
<dbReference type="AlphaFoldDB" id="A0AAW1AG79"/>
<evidence type="ECO:0000313" key="2">
    <source>
        <dbReference type="Proteomes" id="UP001432146"/>
    </source>
</evidence>
<organism evidence="1 2">
    <name type="scientific">Tetragonisca angustula</name>
    <dbReference type="NCBI Taxonomy" id="166442"/>
    <lineage>
        <taxon>Eukaryota</taxon>
        <taxon>Metazoa</taxon>
        <taxon>Ecdysozoa</taxon>
        <taxon>Arthropoda</taxon>
        <taxon>Hexapoda</taxon>
        <taxon>Insecta</taxon>
        <taxon>Pterygota</taxon>
        <taxon>Neoptera</taxon>
        <taxon>Endopterygota</taxon>
        <taxon>Hymenoptera</taxon>
        <taxon>Apocrita</taxon>
        <taxon>Aculeata</taxon>
        <taxon>Apoidea</taxon>
        <taxon>Anthophila</taxon>
        <taxon>Apidae</taxon>
        <taxon>Tetragonisca</taxon>
    </lineage>
</organism>
<sequence>MSRVISPTKHFTEITVSSVDNEFSVFQLISQPRPAGTTQSNCRRNYISCKIDCEIQPTFRKEEGLRQVGVVR</sequence>
<accession>A0AAW1AG79</accession>
<reference evidence="1 2" key="1">
    <citation type="submission" date="2024-05" db="EMBL/GenBank/DDBJ databases">
        <title>The nuclear and mitochondrial genome assemblies of Tetragonisca angustula (Apidae: Meliponini), a tiny yet remarkable pollinator in the Neotropics.</title>
        <authorList>
            <person name="Ferrari R."/>
            <person name="Ricardo P.C."/>
            <person name="Dias F.C."/>
            <person name="Araujo N.S."/>
            <person name="Soares D.O."/>
            <person name="Zhou Q.-S."/>
            <person name="Zhu C.-D."/>
            <person name="Coutinho L."/>
            <person name="Airas M.C."/>
            <person name="Batista T.M."/>
        </authorList>
    </citation>
    <scope>NUCLEOTIDE SEQUENCE [LARGE SCALE GENOMIC DNA]</scope>
    <source>
        <strain evidence="1">ASF017062</strain>
        <tissue evidence="1">Abdomen</tissue>
    </source>
</reference>
<gene>
    <name evidence="1" type="ORF">QLX08_001814</name>
</gene>
<comment type="caution">
    <text evidence="1">The sequence shown here is derived from an EMBL/GenBank/DDBJ whole genome shotgun (WGS) entry which is preliminary data.</text>
</comment>
<name>A0AAW1AG79_9HYME</name>
<dbReference type="EMBL" id="JAWNGG020000023">
    <property type="protein sequence ID" value="KAK9308097.1"/>
    <property type="molecule type" value="Genomic_DNA"/>
</dbReference>
<keyword evidence="2" id="KW-1185">Reference proteome</keyword>